<dbReference type="InterPro" id="IPR027835">
    <property type="entry name" value="TMEM174"/>
</dbReference>
<keyword evidence="2" id="KW-0472">Membrane</keyword>
<dbReference type="PANTHER" id="PTHR31020">
    <property type="entry name" value="TRANSMEMBRANE PROTEIN 174"/>
    <property type="match status" value="1"/>
</dbReference>
<keyword evidence="2" id="KW-1133">Transmembrane helix</keyword>
<reference evidence="3" key="1">
    <citation type="journal article" date="2021" name="Evol. Appl.">
        <title>The genome of the Pyrenean desman and the effects of bottlenecks and inbreeding on the genomic landscape of an endangered species.</title>
        <authorList>
            <person name="Escoda L."/>
            <person name="Castresana J."/>
        </authorList>
    </citation>
    <scope>NUCLEOTIDE SEQUENCE</scope>
    <source>
        <strain evidence="3">IBE-C5619</strain>
    </source>
</reference>
<name>A0A8J6AXF4_GALPY</name>
<dbReference type="OrthoDB" id="9931655at2759"/>
<comment type="caution">
    <text evidence="3">The sequence shown here is derived from an EMBL/GenBank/DDBJ whole genome shotgun (WGS) entry which is preliminary data.</text>
</comment>
<proteinExistence type="predicted"/>
<keyword evidence="2 3" id="KW-0812">Transmembrane</keyword>
<feature type="transmembrane region" description="Helical" evidence="2">
    <location>
        <begin position="40"/>
        <end position="60"/>
    </location>
</feature>
<dbReference type="Proteomes" id="UP000700334">
    <property type="component" value="Unassembled WGS sequence"/>
</dbReference>
<dbReference type="AlphaFoldDB" id="A0A8J6AXF4"/>
<accession>A0A8J6AXF4</accession>
<gene>
    <name evidence="3" type="ORF">J0S82_006532</name>
</gene>
<dbReference type="EMBL" id="JAGFMF010011381">
    <property type="protein sequence ID" value="KAG8524670.1"/>
    <property type="molecule type" value="Genomic_DNA"/>
</dbReference>
<keyword evidence="4" id="KW-1185">Reference proteome</keyword>
<evidence type="ECO:0000313" key="3">
    <source>
        <dbReference type="EMBL" id="KAG8524670.1"/>
    </source>
</evidence>
<organism evidence="3 4">
    <name type="scientific">Galemys pyrenaicus</name>
    <name type="common">Iberian desman</name>
    <name type="synonym">Pyrenean desman</name>
    <dbReference type="NCBI Taxonomy" id="202257"/>
    <lineage>
        <taxon>Eukaryota</taxon>
        <taxon>Metazoa</taxon>
        <taxon>Chordata</taxon>
        <taxon>Craniata</taxon>
        <taxon>Vertebrata</taxon>
        <taxon>Euteleostomi</taxon>
        <taxon>Mammalia</taxon>
        <taxon>Eutheria</taxon>
        <taxon>Laurasiatheria</taxon>
        <taxon>Eulipotyphla</taxon>
        <taxon>Talpidae</taxon>
        <taxon>Galemys</taxon>
    </lineage>
</organism>
<dbReference type="PANTHER" id="PTHR31020:SF1">
    <property type="entry name" value="TRANSMEMBRANE PROTEIN 174"/>
    <property type="match status" value="1"/>
</dbReference>
<sequence length="387" mass="41464">MEQSSSRLEDFPLNVFSVTPYTPSTADIQVSDDDKAGATLLFSGIFLGLVGITFTVMGWIKYQGVSHFEWTQLLGPILLSVGVTFILIAVCKFKMLSCQICKESEDRALDAEQMAGGQSFVFTGINQPITFHGATVVQYIPPPYGAHEPTGVNTAYLQPTVNPYGVTPPGGAATATPHPPQYYTIYPPENAAFVDDQDYSALAAGGSIRNYRCLLGRQPFLHSPNLNPRSPAVEVAATAVRASLVTEVFSLRWPQEGRREGPRTPASRGSVARGGGSAAGSWSRAGCQDPRGKSAGVATPAQEQRRRERVRGQPSGQPVPTHRATHSLEPASGRTLLPLPGCSRWTGGARPTVLAKRPPQPSRACYHLCSLLSIREGGKLDPAPLLS</sequence>
<feature type="transmembrane region" description="Helical" evidence="2">
    <location>
        <begin position="72"/>
        <end position="90"/>
    </location>
</feature>
<protein>
    <submittedName>
        <fullName evidence="3">Transmembrane protein 174</fullName>
    </submittedName>
</protein>
<evidence type="ECO:0000313" key="4">
    <source>
        <dbReference type="Proteomes" id="UP000700334"/>
    </source>
</evidence>
<dbReference type="Pfam" id="PF15029">
    <property type="entry name" value="TMEM174"/>
    <property type="match status" value="1"/>
</dbReference>
<evidence type="ECO:0000256" key="1">
    <source>
        <dbReference type="SAM" id="MobiDB-lite"/>
    </source>
</evidence>
<feature type="region of interest" description="Disordered" evidence="1">
    <location>
        <begin position="255"/>
        <end position="335"/>
    </location>
</feature>
<evidence type="ECO:0000256" key="2">
    <source>
        <dbReference type="SAM" id="Phobius"/>
    </source>
</evidence>